<reference evidence="2" key="1">
    <citation type="submission" date="2023-07" db="EMBL/GenBank/DDBJ databases">
        <title>Sorghum-associated microbial communities from plants grown in Nebraska, USA.</title>
        <authorList>
            <person name="Schachtman D."/>
        </authorList>
    </citation>
    <scope>NUCLEOTIDE SEQUENCE</scope>
    <source>
        <strain evidence="2">BE261</strain>
    </source>
</reference>
<evidence type="ECO:0000313" key="3">
    <source>
        <dbReference type="Proteomes" id="UP001262032"/>
    </source>
</evidence>
<proteinExistence type="predicted"/>
<gene>
    <name evidence="2" type="ORF">J2X12_002865</name>
</gene>
<dbReference type="GeneID" id="97424220"/>
<protein>
    <submittedName>
        <fullName evidence="2">Uncharacterized protein</fullName>
    </submittedName>
</protein>
<accession>A0AAW8NB37</accession>
<name>A0AAW8NB37_PSEOX</name>
<feature type="compositionally biased region" description="Basic and acidic residues" evidence="1">
    <location>
        <begin position="60"/>
        <end position="78"/>
    </location>
</feature>
<evidence type="ECO:0000313" key="2">
    <source>
        <dbReference type="EMBL" id="MDR7164827.1"/>
    </source>
</evidence>
<dbReference type="RefSeq" id="WP_310114131.1">
    <property type="nucleotide sequence ID" value="NZ_JAVDTN010000017.1"/>
</dbReference>
<dbReference type="EMBL" id="JAVDWN010000010">
    <property type="protein sequence ID" value="MDR7164827.1"/>
    <property type="molecule type" value="Genomic_DNA"/>
</dbReference>
<dbReference type="AlphaFoldDB" id="A0AAW8NB37"/>
<sequence length="78" mass="8308">MTTAAAIEAAHEQLDAMGSYVPRKYVEAALEAAAPYMLAAAWLEGHAAGRDYQGSGWNADGHDPNDDNPHRNGDVQPT</sequence>
<comment type="caution">
    <text evidence="2">The sequence shown here is derived from an EMBL/GenBank/DDBJ whole genome shotgun (WGS) entry which is preliminary data.</text>
</comment>
<dbReference type="Proteomes" id="UP001262032">
    <property type="component" value="Unassembled WGS sequence"/>
</dbReference>
<evidence type="ECO:0000256" key="1">
    <source>
        <dbReference type="SAM" id="MobiDB-lite"/>
    </source>
</evidence>
<organism evidence="2 3">
    <name type="scientific">Pseudarthrobacter oxydans</name>
    <name type="common">Arthrobacter oxydans</name>
    <dbReference type="NCBI Taxonomy" id="1671"/>
    <lineage>
        <taxon>Bacteria</taxon>
        <taxon>Bacillati</taxon>
        <taxon>Actinomycetota</taxon>
        <taxon>Actinomycetes</taxon>
        <taxon>Micrococcales</taxon>
        <taxon>Micrococcaceae</taxon>
        <taxon>Pseudarthrobacter</taxon>
    </lineage>
</organism>
<feature type="region of interest" description="Disordered" evidence="1">
    <location>
        <begin position="51"/>
        <end position="78"/>
    </location>
</feature>